<evidence type="ECO:0000313" key="1">
    <source>
        <dbReference type="EMBL" id="KAH7928195.1"/>
    </source>
</evidence>
<proteinExistence type="predicted"/>
<protein>
    <submittedName>
        <fullName evidence="1">Uncharacterized protein</fullName>
    </submittedName>
</protein>
<dbReference type="Proteomes" id="UP000790709">
    <property type="component" value="Unassembled WGS sequence"/>
</dbReference>
<keyword evidence="2" id="KW-1185">Reference proteome</keyword>
<dbReference type="EMBL" id="MU266356">
    <property type="protein sequence ID" value="KAH7928195.1"/>
    <property type="molecule type" value="Genomic_DNA"/>
</dbReference>
<organism evidence="1 2">
    <name type="scientific">Leucogyrophana mollusca</name>
    <dbReference type="NCBI Taxonomy" id="85980"/>
    <lineage>
        <taxon>Eukaryota</taxon>
        <taxon>Fungi</taxon>
        <taxon>Dikarya</taxon>
        <taxon>Basidiomycota</taxon>
        <taxon>Agaricomycotina</taxon>
        <taxon>Agaricomycetes</taxon>
        <taxon>Agaricomycetidae</taxon>
        <taxon>Boletales</taxon>
        <taxon>Boletales incertae sedis</taxon>
        <taxon>Leucogyrophana</taxon>
    </lineage>
</organism>
<name>A0ACB8BQJ5_9AGAM</name>
<reference evidence="1" key="1">
    <citation type="journal article" date="2021" name="New Phytol.">
        <title>Evolutionary innovations through gain and loss of genes in the ectomycorrhizal Boletales.</title>
        <authorList>
            <person name="Wu G."/>
            <person name="Miyauchi S."/>
            <person name="Morin E."/>
            <person name="Kuo A."/>
            <person name="Drula E."/>
            <person name="Varga T."/>
            <person name="Kohler A."/>
            <person name="Feng B."/>
            <person name="Cao Y."/>
            <person name="Lipzen A."/>
            <person name="Daum C."/>
            <person name="Hundley H."/>
            <person name="Pangilinan J."/>
            <person name="Johnson J."/>
            <person name="Barry K."/>
            <person name="LaButti K."/>
            <person name="Ng V."/>
            <person name="Ahrendt S."/>
            <person name="Min B."/>
            <person name="Choi I.G."/>
            <person name="Park H."/>
            <person name="Plett J.M."/>
            <person name="Magnuson J."/>
            <person name="Spatafora J.W."/>
            <person name="Nagy L.G."/>
            <person name="Henrissat B."/>
            <person name="Grigoriev I.V."/>
            <person name="Yang Z.L."/>
            <person name="Xu J."/>
            <person name="Martin F.M."/>
        </authorList>
    </citation>
    <scope>NUCLEOTIDE SEQUENCE</scope>
    <source>
        <strain evidence="1">KUC20120723A-06</strain>
    </source>
</reference>
<gene>
    <name evidence="1" type="ORF">BV22DRAFT_225080</name>
</gene>
<accession>A0ACB8BQJ5</accession>
<comment type="caution">
    <text evidence="1">The sequence shown here is derived from an EMBL/GenBank/DDBJ whole genome shotgun (WGS) entry which is preliminary data.</text>
</comment>
<evidence type="ECO:0000313" key="2">
    <source>
        <dbReference type="Proteomes" id="UP000790709"/>
    </source>
</evidence>
<sequence>MDDSSSDSSAQTTAPTVASVLGVKGSLRFRKHGASQKAHVVLRRVELSDNSSAGDGKGPVAYFSLFAQKRIEVKPGKEILLAVASDDGTFTDQAVIFEGDLFDSETSSEAEIETQVAEDDPLDLPSVQAVPPKMRRTWTKQFQQDIFVSSIVESAPLPLPIFPSHASVGVQAQPLVTTTSVQANIAASPLLSILPTPLASEKTPFPLVVGTPVRRTPPLEKILTSPPGDISIPEDDRLGSLSPMSLGSEWSSPPQSPLLDRPADSPGYVSPLTTEPSNRSIDNPMAASQTLPGKEQAIGSSKDPISQQAEAFSASSTPDDMDLQSPSSSLSSDIPGFITGSSARAEPLTNVVQETSKQNSLELPLSNHQPEAPSLPSMTVDSKPAVAPNPPPVAAPRKPVIQNPFVSGGFMTEFVGSPGSLTVQKMQSGHATSEPSAAAAAQPMAVSPSSVGPAETKLSPGPLCVGISAPSQSASESLPKSDAVPPSGYKANSPVPSKALIAPPMLASTSTLSQSRSQPAPRTLPPRPTDTVIASSFPQKPANGDASYSRVSSSSDHRLSFSSTGSISNPLNIRPSHPVHPYRGEKPSTIATPLQQPATKKRVIVGSGWPHTRQANGHAFAAGPPASPQAVKAPARSPDVPLSRRSPTPDSIRSSKTPPGLSNFVPYLSPSPPGLLHSSSQNLSAPKAATSSEAGSSNTSSTIPLKVYHPSPSPAISVKHGQYTPVSRDSWLYALVS</sequence>